<dbReference type="GeneID" id="20202588"/>
<evidence type="ECO:0000256" key="1">
    <source>
        <dbReference type="ARBA" id="ARBA00004141"/>
    </source>
</evidence>
<dbReference type="EMBL" id="AMQM01003159">
    <property type="status" value="NOT_ANNOTATED_CDS"/>
    <property type="molecule type" value="Genomic_DNA"/>
</dbReference>
<accession>T1F188</accession>
<dbReference type="RefSeq" id="XP_009013087.1">
    <property type="nucleotide sequence ID" value="XM_009014839.1"/>
</dbReference>
<feature type="compositionally biased region" description="Low complexity" evidence="5">
    <location>
        <begin position="1"/>
        <end position="16"/>
    </location>
</feature>
<evidence type="ECO:0000256" key="6">
    <source>
        <dbReference type="SAM" id="Phobius"/>
    </source>
</evidence>
<evidence type="ECO:0000256" key="2">
    <source>
        <dbReference type="ARBA" id="ARBA00022692"/>
    </source>
</evidence>
<dbReference type="HOGENOM" id="CLU_1779452_0_0_1"/>
<evidence type="ECO:0000313" key="9">
    <source>
        <dbReference type="Proteomes" id="UP000015101"/>
    </source>
</evidence>
<dbReference type="Proteomes" id="UP000015101">
    <property type="component" value="Unassembled WGS sequence"/>
</dbReference>
<name>T1F188_HELRO</name>
<dbReference type="KEGG" id="hro:HELRODRAFT_169002"/>
<sequence length="146" mass="16252">MRKPLQQQQQQQQHQQPSYTPHFRQQQSRSFHSVSPAACSSDQPPQRQPASFTSPFTSISLPSLPNNVKTSQTTPQQLSQSSSSSPSRPLTCYVITILSGLSFVCLFVALVSDNWLHTQERVSKSNGTATYTVTKSGLWTKCSYES</sequence>
<dbReference type="GO" id="GO:0016020">
    <property type="term" value="C:membrane"/>
    <property type="evidence" value="ECO:0007669"/>
    <property type="project" value="UniProtKB-SubCell"/>
</dbReference>
<dbReference type="EMBL" id="KB096023">
    <property type="protein sequence ID" value="ESO09065.1"/>
    <property type="molecule type" value="Genomic_DNA"/>
</dbReference>
<proteinExistence type="predicted"/>
<evidence type="ECO:0000256" key="3">
    <source>
        <dbReference type="ARBA" id="ARBA00022989"/>
    </source>
</evidence>
<evidence type="ECO:0000313" key="7">
    <source>
        <dbReference type="EMBL" id="ESO09065.1"/>
    </source>
</evidence>
<feature type="compositionally biased region" description="Low complexity" evidence="5">
    <location>
        <begin position="70"/>
        <end position="88"/>
    </location>
</feature>
<reference evidence="8" key="3">
    <citation type="submission" date="2015-06" db="UniProtKB">
        <authorList>
            <consortium name="EnsemblMetazoa"/>
        </authorList>
    </citation>
    <scope>IDENTIFICATION</scope>
</reference>
<gene>
    <name evidence="8" type="primary">20202588</name>
    <name evidence="7" type="ORF">HELRODRAFT_169002</name>
</gene>
<dbReference type="EnsemblMetazoa" id="HelroT169002">
    <property type="protein sequence ID" value="HelroP169002"/>
    <property type="gene ID" value="HelroG169002"/>
</dbReference>
<dbReference type="InterPro" id="IPR004031">
    <property type="entry name" value="PMP22/EMP/MP20/Claudin"/>
</dbReference>
<feature type="compositionally biased region" description="Polar residues" evidence="5">
    <location>
        <begin position="17"/>
        <end position="69"/>
    </location>
</feature>
<dbReference type="InParanoid" id="T1F188"/>
<keyword evidence="3 6" id="KW-1133">Transmembrane helix</keyword>
<dbReference type="Gene3D" id="1.20.140.150">
    <property type="match status" value="1"/>
</dbReference>
<dbReference type="CTD" id="20202588"/>
<keyword evidence="2 6" id="KW-0812">Transmembrane</keyword>
<evidence type="ECO:0000256" key="5">
    <source>
        <dbReference type="SAM" id="MobiDB-lite"/>
    </source>
</evidence>
<feature type="transmembrane region" description="Helical" evidence="6">
    <location>
        <begin position="90"/>
        <end position="111"/>
    </location>
</feature>
<protein>
    <submittedName>
        <fullName evidence="7 8">Uncharacterized protein</fullName>
    </submittedName>
</protein>
<evidence type="ECO:0000256" key="4">
    <source>
        <dbReference type="ARBA" id="ARBA00023136"/>
    </source>
</evidence>
<keyword evidence="9" id="KW-1185">Reference proteome</keyword>
<reference evidence="9" key="1">
    <citation type="submission" date="2012-12" db="EMBL/GenBank/DDBJ databases">
        <authorList>
            <person name="Hellsten U."/>
            <person name="Grimwood J."/>
            <person name="Chapman J.A."/>
            <person name="Shapiro H."/>
            <person name="Aerts A."/>
            <person name="Otillar R.P."/>
            <person name="Terry A.Y."/>
            <person name="Boore J.L."/>
            <person name="Simakov O."/>
            <person name="Marletaz F."/>
            <person name="Cho S.-J."/>
            <person name="Edsinger-Gonzales E."/>
            <person name="Havlak P."/>
            <person name="Kuo D.-H."/>
            <person name="Larsson T."/>
            <person name="Lv J."/>
            <person name="Arendt D."/>
            <person name="Savage R."/>
            <person name="Osoegawa K."/>
            <person name="de Jong P."/>
            <person name="Lindberg D.R."/>
            <person name="Seaver E.C."/>
            <person name="Weisblat D.A."/>
            <person name="Putnam N.H."/>
            <person name="Grigoriev I.V."/>
            <person name="Rokhsar D.S."/>
        </authorList>
    </citation>
    <scope>NUCLEOTIDE SEQUENCE</scope>
</reference>
<dbReference type="Pfam" id="PF13903">
    <property type="entry name" value="Claudin_2"/>
    <property type="match status" value="1"/>
</dbReference>
<dbReference type="AlphaFoldDB" id="T1F188"/>
<evidence type="ECO:0000313" key="8">
    <source>
        <dbReference type="EnsemblMetazoa" id="HelroP169002"/>
    </source>
</evidence>
<dbReference type="OrthoDB" id="9990458at2759"/>
<feature type="region of interest" description="Disordered" evidence="5">
    <location>
        <begin position="1"/>
        <end position="88"/>
    </location>
</feature>
<keyword evidence="4 6" id="KW-0472">Membrane</keyword>
<reference evidence="7 9" key="2">
    <citation type="journal article" date="2013" name="Nature">
        <title>Insights into bilaterian evolution from three spiralian genomes.</title>
        <authorList>
            <person name="Simakov O."/>
            <person name="Marletaz F."/>
            <person name="Cho S.J."/>
            <person name="Edsinger-Gonzales E."/>
            <person name="Havlak P."/>
            <person name="Hellsten U."/>
            <person name="Kuo D.H."/>
            <person name="Larsson T."/>
            <person name="Lv J."/>
            <person name="Arendt D."/>
            <person name="Savage R."/>
            <person name="Osoegawa K."/>
            <person name="de Jong P."/>
            <person name="Grimwood J."/>
            <person name="Chapman J.A."/>
            <person name="Shapiro H."/>
            <person name="Aerts A."/>
            <person name="Otillar R.P."/>
            <person name="Terry A.Y."/>
            <person name="Boore J.L."/>
            <person name="Grigoriev I.V."/>
            <person name="Lindberg D.R."/>
            <person name="Seaver E.C."/>
            <person name="Weisblat D.A."/>
            <person name="Putnam N.H."/>
            <person name="Rokhsar D.S."/>
        </authorList>
    </citation>
    <scope>NUCLEOTIDE SEQUENCE</scope>
</reference>
<comment type="subcellular location">
    <subcellularLocation>
        <location evidence="1">Membrane</location>
        <topology evidence="1">Multi-pass membrane protein</topology>
    </subcellularLocation>
</comment>
<organism evidence="8 9">
    <name type="scientific">Helobdella robusta</name>
    <name type="common">Californian leech</name>
    <dbReference type="NCBI Taxonomy" id="6412"/>
    <lineage>
        <taxon>Eukaryota</taxon>
        <taxon>Metazoa</taxon>
        <taxon>Spiralia</taxon>
        <taxon>Lophotrochozoa</taxon>
        <taxon>Annelida</taxon>
        <taxon>Clitellata</taxon>
        <taxon>Hirudinea</taxon>
        <taxon>Rhynchobdellida</taxon>
        <taxon>Glossiphoniidae</taxon>
        <taxon>Helobdella</taxon>
    </lineage>
</organism>